<dbReference type="Pfam" id="PF18329">
    <property type="entry name" value="SGBP_B_XBD"/>
    <property type="match status" value="1"/>
</dbReference>
<feature type="signal peptide" evidence="1">
    <location>
        <begin position="1"/>
        <end position="26"/>
    </location>
</feature>
<name>A0A1H1X6M8_MUCMA</name>
<evidence type="ECO:0000259" key="2">
    <source>
        <dbReference type="Pfam" id="PF18329"/>
    </source>
</evidence>
<reference evidence="3 4" key="1">
    <citation type="submission" date="2016-10" db="EMBL/GenBank/DDBJ databases">
        <authorList>
            <person name="de Groot N.N."/>
        </authorList>
    </citation>
    <scope>NUCLEOTIDE SEQUENCE [LARGE SCALE GENOMIC DNA]</scope>
    <source>
        <strain evidence="3 4">MP1X4</strain>
    </source>
</reference>
<dbReference type="SUPFAM" id="SSF81296">
    <property type="entry name" value="E set domains"/>
    <property type="match status" value="1"/>
</dbReference>
<dbReference type="Gene3D" id="2.60.40.10">
    <property type="entry name" value="Immunoglobulins"/>
    <property type="match status" value="3"/>
</dbReference>
<sequence length="495" mass="52793">MKKKSLIGSCLLALFLAMVALFPACKKNNEGAPSISDVRQYVASPGDTVLSTGNPNTSPNLYGNGGNYVVIQGINLQNATEIDFDGVAANFNPALINSNNAVVPIPTINYTTIDAAKLYSITYKTKAGSTTFLFKLGPLPPTISSISNVFANPGDSVYLYGKNLVLVQQFVYGGTKISSFNSSPDGTALGFLMPAATPTTQIIVTTKSGTVLDTIRATPTITGISNEDAAPGDSVYITGTYFQSSQSLVFGGTTITSFKVSKDLKTIAFVMPALTSSQNGGPLSVTTKFGTATTVFNVEDFVDGVFQNWDNVNTYPWGLSNTSNSDFPGNTGWYGELYNTQSGGQPLGPYNSSWYNGGQGINMGGSQWVPTANISSSPANYAVKFELYVPKSTPWIYGDIYVAENYSFTYISRYTPWINKAGTITPYYTDGWQTVTLPLSSFATNNGKGTPVPSISALLGSSGNTGMNIWFLNDSSVTVKSYSLAIDNIRVVKIK</sequence>
<dbReference type="RefSeq" id="WP_091372686.1">
    <property type="nucleotide sequence ID" value="NZ_LT629740.1"/>
</dbReference>
<keyword evidence="4" id="KW-1185">Reference proteome</keyword>
<dbReference type="AlphaFoldDB" id="A0A1H1X6M8"/>
<feature type="domain" description="Surface glycan-binding protein B xyloglucan binding" evidence="2">
    <location>
        <begin position="303"/>
        <end position="493"/>
    </location>
</feature>
<gene>
    <name evidence="3" type="ORF">SAMN05216490_2360</name>
</gene>
<dbReference type="InterPro" id="IPR014756">
    <property type="entry name" value="Ig_E-set"/>
</dbReference>
<dbReference type="EMBL" id="LT629740">
    <property type="protein sequence ID" value="SDT04249.1"/>
    <property type="molecule type" value="Genomic_DNA"/>
</dbReference>
<evidence type="ECO:0000313" key="4">
    <source>
        <dbReference type="Proteomes" id="UP000199679"/>
    </source>
</evidence>
<accession>A0A1H1X6M8</accession>
<dbReference type="InterPro" id="IPR013783">
    <property type="entry name" value="Ig-like_fold"/>
</dbReference>
<protein>
    <recommendedName>
        <fullName evidence="2">Surface glycan-binding protein B xyloglucan binding domain-containing protein</fullName>
    </recommendedName>
</protein>
<proteinExistence type="predicted"/>
<dbReference type="GO" id="GO:0030247">
    <property type="term" value="F:polysaccharide binding"/>
    <property type="evidence" value="ECO:0007669"/>
    <property type="project" value="InterPro"/>
</dbReference>
<dbReference type="OrthoDB" id="660167at2"/>
<keyword evidence="1" id="KW-0732">Signal</keyword>
<organism evidence="3 4">
    <name type="scientific">Mucilaginibacter mallensis</name>
    <dbReference type="NCBI Taxonomy" id="652787"/>
    <lineage>
        <taxon>Bacteria</taxon>
        <taxon>Pseudomonadati</taxon>
        <taxon>Bacteroidota</taxon>
        <taxon>Sphingobacteriia</taxon>
        <taxon>Sphingobacteriales</taxon>
        <taxon>Sphingobacteriaceae</taxon>
        <taxon>Mucilaginibacter</taxon>
    </lineage>
</organism>
<evidence type="ECO:0000256" key="1">
    <source>
        <dbReference type="SAM" id="SignalP"/>
    </source>
</evidence>
<dbReference type="InterPro" id="IPR040475">
    <property type="entry name" value="SGBP_B_XBD"/>
</dbReference>
<dbReference type="STRING" id="652787.SAMN05216490_2360"/>
<evidence type="ECO:0000313" key="3">
    <source>
        <dbReference type="EMBL" id="SDT04249.1"/>
    </source>
</evidence>
<dbReference type="Proteomes" id="UP000199679">
    <property type="component" value="Chromosome I"/>
</dbReference>
<feature type="chain" id="PRO_5009265217" description="Surface glycan-binding protein B xyloglucan binding domain-containing protein" evidence="1">
    <location>
        <begin position="27"/>
        <end position="495"/>
    </location>
</feature>